<dbReference type="GO" id="GO:0004499">
    <property type="term" value="F:N,N-dimethylaniline monooxygenase activity"/>
    <property type="evidence" value="ECO:0007669"/>
    <property type="project" value="InterPro"/>
</dbReference>
<dbReference type="Gene3D" id="3.50.50.60">
    <property type="entry name" value="FAD/NAD(P)-binding domain"/>
    <property type="match status" value="2"/>
</dbReference>
<dbReference type="AlphaFoldDB" id="A0A9P7YA36"/>
<evidence type="ECO:0000256" key="3">
    <source>
        <dbReference type="ARBA" id="ARBA00022827"/>
    </source>
</evidence>
<keyword evidence="3" id="KW-0274">FAD</keyword>
<evidence type="ECO:0000256" key="4">
    <source>
        <dbReference type="ARBA" id="ARBA00023002"/>
    </source>
</evidence>
<dbReference type="GO" id="GO:0050661">
    <property type="term" value="F:NADP binding"/>
    <property type="evidence" value="ECO:0007669"/>
    <property type="project" value="InterPro"/>
</dbReference>
<keyword evidence="5" id="KW-0503">Monooxygenase</keyword>
<reference evidence="5" key="1">
    <citation type="journal article" date="2021" name="IMA Fungus">
        <title>Genomic characterization of three marine fungi, including Emericellopsis atlantica sp. nov. with signatures of a generalist lifestyle and marine biomass degradation.</title>
        <authorList>
            <person name="Hagestad O.C."/>
            <person name="Hou L."/>
            <person name="Andersen J.H."/>
            <person name="Hansen E.H."/>
            <person name="Altermark B."/>
            <person name="Li C."/>
            <person name="Kuhnert E."/>
            <person name="Cox R.J."/>
            <person name="Crous P.W."/>
            <person name="Spatafora J.W."/>
            <person name="Lail K."/>
            <person name="Amirebrahimi M."/>
            <person name="Lipzen A."/>
            <person name="Pangilinan J."/>
            <person name="Andreopoulos W."/>
            <person name="Hayes R.D."/>
            <person name="Ng V."/>
            <person name="Grigoriev I.V."/>
            <person name="Jackson S.A."/>
            <person name="Sutton T.D.S."/>
            <person name="Dobson A.D.W."/>
            <person name="Rama T."/>
        </authorList>
    </citation>
    <scope>NUCLEOTIDE SEQUENCE</scope>
    <source>
        <strain evidence="5">TRa018bII</strain>
    </source>
</reference>
<comment type="caution">
    <text evidence="5">The sequence shown here is derived from an EMBL/GenBank/DDBJ whole genome shotgun (WGS) entry which is preliminary data.</text>
</comment>
<name>A0A9P7YA36_9HELO</name>
<dbReference type="OrthoDB" id="74360at2759"/>
<evidence type="ECO:0000313" key="5">
    <source>
        <dbReference type="EMBL" id="KAG9229954.1"/>
    </source>
</evidence>
<dbReference type="SUPFAM" id="SSF51905">
    <property type="entry name" value="FAD/NAD(P)-binding domain"/>
    <property type="match status" value="2"/>
</dbReference>
<dbReference type="GO" id="GO:0050660">
    <property type="term" value="F:flavin adenine dinucleotide binding"/>
    <property type="evidence" value="ECO:0007669"/>
    <property type="project" value="InterPro"/>
</dbReference>
<gene>
    <name evidence="5" type="ORF">BJ875DRAFT_499542</name>
</gene>
<dbReference type="InterPro" id="IPR036188">
    <property type="entry name" value="FAD/NAD-bd_sf"/>
</dbReference>
<accession>A0A9P7YA36</accession>
<proteinExistence type="inferred from homology"/>
<keyword evidence="2" id="KW-0285">Flavoprotein</keyword>
<evidence type="ECO:0000256" key="2">
    <source>
        <dbReference type="ARBA" id="ARBA00022630"/>
    </source>
</evidence>
<protein>
    <submittedName>
        <fullName evidence="5">Cyclohexanone monooxygenase</fullName>
    </submittedName>
</protein>
<dbReference type="InterPro" id="IPR051209">
    <property type="entry name" value="FAD-bind_Monooxygenase_sf"/>
</dbReference>
<comment type="similarity">
    <text evidence="1">Belongs to the FAD-binding monooxygenase family.</text>
</comment>
<evidence type="ECO:0000313" key="6">
    <source>
        <dbReference type="Proteomes" id="UP000824998"/>
    </source>
</evidence>
<dbReference type="Pfam" id="PF00743">
    <property type="entry name" value="FMO-like"/>
    <property type="match status" value="1"/>
</dbReference>
<dbReference type="PANTHER" id="PTHR42877:SF4">
    <property type="entry name" value="FAD_NAD(P)-BINDING DOMAIN-CONTAINING PROTEIN-RELATED"/>
    <property type="match status" value="1"/>
</dbReference>
<dbReference type="Proteomes" id="UP000824998">
    <property type="component" value="Unassembled WGS sequence"/>
</dbReference>
<keyword evidence="6" id="KW-1185">Reference proteome</keyword>
<dbReference type="InterPro" id="IPR020946">
    <property type="entry name" value="Flavin_mOase-like"/>
</dbReference>
<sequence>MATRPSHNNAGVVIIGAGISGMCTAIDMIRRNSSRDFVILEKGSQVGGTWNDNKYPGCCSDVWSHLYSYSFDSNPSWSREYPGQEEIHAYLVAVAERWGLFRHLRFNTAVKEATWNEKTKQWNTRVQICGEKEAEFAREYTIASDFLVSGVGQLNMPQYPAIPGIDDFQGRMMHSARWDWSYELAGKKVAIIGNGATAAQIIPEVAKVCDTLTVFQRTPNWVVPRGDTPISERMRAIYKYVPLVRKRYRAHLMDLRERFFEAAIVDDSEANNRLRADSVAMMERQIPDNPELRARLTPNYPPGCKRVILSDDIFPALNQKHVSLETRHIQQITKNGIKVEGHDQEFDLIILATGFRTLEFMYPIKITGAGGRSLQDIWKHGAKAYLGVTVAALPNFGMLYGPNTNLGHNSIILMIEAQSHYISTLIVPVLAARKQHLSLAITPRAARLEEYNAELQSRLQNLTFSSAKCDSWYKNADGLVTNNWCGTVVEYQTKLSELDWGDFDLSGTGKSIIISPQKPVHLGRVVEETRISLLGLGAGITTAAIALRLLSQTSLLHALLSKVHS</sequence>
<dbReference type="EMBL" id="MU251715">
    <property type="protein sequence ID" value="KAG9229954.1"/>
    <property type="molecule type" value="Genomic_DNA"/>
</dbReference>
<organism evidence="5 6">
    <name type="scientific">Amylocarpus encephaloides</name>
    <dbReference type="NCBI Taxonomy" id="45428"/>
    <lineage>
        <taxon>Eukaryota</taxon>
        <taxon>Fungi</taxon>
        <taxon>Dikarya</taxon>
        <taxon>Ascomycota</taxon>
        <taxon>Pezizomycotina</taxon>
        <taxon>Leotiomycetes</taxon>
        <taxon>Helotiales</taxon>
        <taxon>Helotiales incertae sedis</taxon>
        <taxon>Amylocarpus</taxon>
    </lineage>
</organism>
<dbReference type="PANTHER" id="PTHR42877">
    <property type="entry name" value="L-ORNITHINE N(5)-MONOOXYGENASE-RELATED"/>
    <property type="match status" value="1"/>
</dbReference>
<keyword evidence="4" id="KW-0560">Oxidoreductase</keyword>
<evidence type="ECO:0000256" key="1">
    <source>
        <dbReference type="ARBA" id="ARBA00010139"/>
    </source>
</evidence>